<dbReference type="NCBIfam" id="NF033551">
    <property type="entry name" value="transpos_IS1182"/>
    <property type="match status" value="1"/>
</dbReference>
<dbReference type="Proteomes" id="UP001600107">
    <property type="component" value="Unassembled WGS sequence"/>
</dbReference>
<keyword evidence="1" id="KW-0472">Membrane</keyword>
<keyword evidence="1" id="KW-0812">Transmembrane</keyword>
<evidence type="ECO:0000313" key="4">
    <source>
        <dbReference type="EMBL" id="MFE3872204.1"/>
    </source>
</evidence>
<dbReference type="Pfam" id="PF05598">
    <property type="entry name" value="DUF772"/>
    <property type="match status" value="1"/>
</dbReference>
<dbReference type="PANTHER" id="PTHR33408:SF2">
    <property type="entry name" value="TRANSPOSASE DDE DOMAIN-CONTAINING PROTEIN"/>
    <property type="match status" value="1"/>
</dbReference>
<dbReference type="Pfam" id="PF13751">
    <property type="entry name" value="DDE_Tnp_1_6"/>
    <property type="match status" value="1"/>
</dbReference>
<gene>
    <name evidence="4" type="ORF">ACFX5F_13325</name>
</gene>
<dbReference type="InterPro" id="IPR025668">
    <property type="entry name" value="Tnp_DDE_dom"/>
</dbReference>
<dbReference type="InterPro" id="IPR008490">
    <property type="entry name" value="Transposase_InsH_N"/>
</dbReference>
<evidence type="ECO:0000313" key="5">
    <source>
        <dbReference type="Proteomes" id="UP001600107"/>
    </source>
</evidence>
<organism evidence="4 5">
    <name type="scientific">Flavobacterium zhoui</name>
    <dbReference type="NCBI Taxonomy" id="3230414"/>
    <lineage>
        <taxon>Bacteria</taxon>
        <taxon>Pseudomonadati</taxon>
        <taxon>Bacteroidota</taxon>
        <taxon>Flavobacteriia</taxon>
        <taxon>Flavobacteriales</taxon>
        <taxon>Flavobacteriaceae</taxon>
        <taxon>Flavobacterium</taxon>
    </lineage>
</organism>
<evidence type="ECO:0000259" key="2">
    <source>
        <dbReference type="Pfam" id="PF05598"/>
    </source>
</evidence>
<evidence type="ECO:0000256" key="1">
    <source>
        <dbReference type="SAM" id="Phobius"/>
    </source>
</evidence>
<dbReference type="InterPro" id="IPR047629">
    <property type="entry name" value="IS1182_transpos"/>
</dbReference>
<feature type="domain" description="Transposase InsH N-terminal" evidence="2">
    <location>
        <begin position="18"/>
        <end position="110"/>
    </location>
</feature>
<protein>
    <submittedName>
        <fullName evidence="4">IS1182 family transposase</fullName>
    </submittedName>
</protein>
<proteinExistence type="predicted"/>
<dbReference type="RefSeq" id="WP_379852498.1">
    <property type="nucleotide sequence ID" value="NZ_JBHZPY010000012.1"/>
</dbReference>
<name>A0ABW6I9F2_9FLAO</name>
<feature type="domain" description="Transposase DDE" evidence="3">
    <location>
        <begin position="339"/>
        <end position="461"/>
    </location>
</feature>
<evidence type="ECO:0000259" key="3">
    <source>
        <dbReference type="Pfam" id="PF13751"/>
    </source>
</evidence>
<feature type="transmembrane region" description="Helical" evidence="1">
    <location>
        <begin position="477"/>
        <end position="497"/>
    </location>
</feature>
<keyword evidence="1" id="KW-1133">Transmembrane helix</keyword>
<dbReference type="PANTHER" id="PTHR33408">
    <property type="entry name" value="TRANSPOSASE"/>
    <property type="match status" value="1"/>
</dbReference>
<sequence length="521" mass="59951">MKFINGTNRNQLPLFASSIDDAIAQDNEIRLIVLFVDSLKLADFGFTFDFVENGRPAYHPSDLLKLFIYGYLNRMRSSRTLEKECSRNIELMWLLKGLVPDHNNIANFRKNNPKAIARIFRATVKLAAHFELIGGALVAGDSTKLRAQNSKKNNFNPNKIERHIAYIDARLEEYNSALAKEDGDVLEKQILVKKIKKHSIQKQKYIGYQNTIDTTGVTQISTSDPDSRQIMTRNNISEVAYTVQTTEDALHNIPIDFKVTNENDSKAMGGMLRRTKTILGHNNFTAIYDKGYHTGSEFDYANRLGVDVLVAIPCVSAHAPDTAFDVEYFKYNTETDTYTCPANETLTTNGNWYAKKNGKSITQMKHYKTSACLTCKLFAKCTKNAKGRLIERSQYADLIYQNKIRIENNYEIYPRRQAIVEHPYGVIKRQWDFYYIMTKKTIKNASADVGLILSAYNLRRIFNLIDHNLLKEYLKRLSQYFAILTALFNAFYTLFYFENEKMAFIKKNFNCSLNPIYLLTD</sequence>
<dbReference type="EMBL" id="JBHZPY010000012">
    <property type="protein sequence ID" value="MFE3872204.1"/>
    <property type="molecule type" value="Genomic_DNA"/>
</dbReference>
<keyword evidence="5" id="KW-1185">Reference proteome</keyword>
<accession>A0ABW6I9F2</accession>
<reference evidence="4 5" key="1">
    <citation type="submission" date="2024-06" db="EMBL/GenBank/DDBJ databases">
        <title>Flavobacterium spp. isolated from glacier.</title>
        <authorList>
            <person name="Han D."/>
        </authorList>
    </citation>
    <scope>NUCLEOTIDE SEQUENCE [LARGE SCALE GENOMIC DNA]</scope>
    <source>
        <strain evidence="4 5">ZS1P70</strain>
    </source>
</reference>
<comment type="caution">
    <text evidence="4">The sequence shown here is derived from an EMBL/GenBank/DDBJ whole genome shotgun (WGS) entry which is preliminary data.</text>
</comment>